<evidence type="ECO:0000313" key="2">
    <source>
        <dbReference type="Proteomes" id="UP000265520"/>
    </source>
</evidence>
<reference evidence="1 2" key="1">
    <citation type="journal article" date="2018" name="Front. Plant Sci.">
        <title>Red Clover (Trifolium pratense) and Zigzag Clover (T. medium) - A Picture of Genomic Similarities and Differences.</title>
        <authorList>
            <person name="Dluhosova J."/>
            <person name="Istvanek J."/>
            <person name="Nedelnik J."/>
            <person name="Repkova J."/>
        </authorList>
    </citation>
    <scope>NUCLEOTIDE SEQUENCE [LARGE SCALE GENOMIC DNA]</scope>
    <source>
        <strain evidence="2">cv. 10/8</strain>
        <tissue evidence="1">Leaf</tissue>
    </source>
</reference>
<sequence>RRVSKTERELATDEWKGSSGILERPCGDVYDVCKLEA</sequence>
<protein>
    <submittedName>
        <fullName evidence="1">Uncharacterized protein</fullName>
    </submittedName>
</protein>
<dbReference type="EMBL" id="LXQA011031292">
    <property type="protein sequence ID" value="MCI81944.1"/>
    <property type="molecule type" value="Genomic_DNA"/>
</dbReference>
<dbReference type="AlphaFoldDB" id="A0A392V0X0"/>
<dbReference type="Proteomes" id="UP000265520">
    <property type="component" value="Unassembled WGS sequence"/>
</dbReference>
<organism evidence="1 2">
    <name type="scientific">Trifolium medium</name>
    <dbReference type="NCBI Taxonomy" id="97028"/>
    <lineage>
        <taxon>Eukaryota</taxon>
        <taxon>Viridiplantae</taxon>
        <taxon>Streptophyta</taxon>
        <taxon>Embryophyta</taxon>
        <taxon>Tracheophyta</taxon>
        <taxon>Spermatophyta</taxon>
        <taxon>Magnoliopsida</taxon>
        <taxon>eudicotyledons</taxon>
        <taxon>Gunneridae</taxon>
        <taxon>Pentapetalae</taxon>
        <taxon>rosids</taxon>
        <taxon>fabids</taxon>
        <taxon>Fabales</taxon>
        <taxon>Fabaceae</taxon>
        <taxon>Papilionoideae</taxon>
        <taxon>50 kb inversion clade</taxon>
        <taxon>NPAAA clade</taxon>
        <taxon>Hologalegina</taxon>
        <taxon>IRL clade</taxon>
        <taxon>Trifolieae</taxon>
        <taxon>Trifolium</taxon>
    </lineage>
</organism>
<accession>A0A392V0X0</accession>
<comment type="caution">
    <text evidence="1">The sequence shown here is derived from an EMBL/GenBank/DDBJ whole genome shotgun (WGS) entry which is preliminary data.</text>
</comment>
<name>A0A392V0X0_9FABA</name>
<evidence type="ECO:0000313" key="1">
    <source>
        <dbReference type="EMBL" id="MCI81944.1"/>
    </source>
</evidence>
<keyword evidence="2" id="KW-1185">Reference proteome</keyword>
<proteinExistence type="predicted"/>
<feature type="non-terminal residue" evidence="1">
    <location>
        <position position="1"/>
    </location>
</feature>